<protein>
    <submittedName>
        <fullName evidence="1">Uncharacterized protein</fullName>
    </submittedName>
</protein>
<dbReference type="OrthoDB" id="337892at2759"/>
<dbReference type="Proteomes" id="UP000236928">
    <property type="component" value="Unassembled WGS sequence"/>
</dbReference>
<evidence type="ECO:0000313" key="2">
    <source>
        <dbReference type="Proteomes" id="UP000236928"/>
    </source>
</evidence>
<organism evidence="1 2">
    <name type="scientific">Cryptosporidium meleagridis</name>
    <dbReference type="NCBI Taxonomy" id="93969"/>
    <lineage>
        <taxon>Eukaryota</taxon>
        <taxon>Sar</taxon>
        <taxon>Alveolata</taxon>
        <taxon>Apicomplexa</taxon>
        <taxon>Conoidasida</taxon>
        <taxon>Coccidia</taxon>
        <taxon>Eucoccidiorida</taxon>
        <taxon>Eimeriorina</taxon>
        <taxon>Cryptosporidiidae</taxon>
        <taxon>Cryptosporidium</taxon>
    </lineage>
</organism>
<accession>A0A2P4Z6E2</accession>
<comment type="caution">
    <text evidence="1">The sequence shown here is derived from an EMBL/GenBank/DDBJ whole genome shotgun (WGS) entry which is preliminary data.</text>
</comment>
<dbReference type="VEuPathDB" id="CryptoDB:CmeUKMEL1_18415"/>
<proteinExistence type="predicted"/>
<gene>
    <name evidence="1" type="ORF">CmeUKMEL1_18415</name>
</gene>
<dbReference type="AlphaFoldDB" id="A0A2P4Z6E2"/>
<dbReference type="EMBL" id="JIBK01000054">
    <property type="protein sequence ID" value="POM85637.1"/>
    <property type="molecule type" value="Genomic_DNA"/>
</dbReference>
<sequence length="585" mass="69063">MNCVQLLDFLRSYINKWPEINAKAFKFDKFPLNENSEKLYENLKKRLCGYLYDYLSEDEISEMLYNSFKRLENAFITNFELELTAQPELDISDLFVMFEIIDSEFTISDSTSEYCTLYRNAVSGKYEPSLIENQSICNLNSIAGLIEYAISKFNSSNIYLLQDINSVSRETIEELVQSRYIRMYEIYKRKSEIMINKIHLNQFEAEAVMNIERSWEVILFSKIIGMIKTLFLMNNKVNDSEINNGTFEYSSVYEKRILLIAIKFTETLKIIQTYNKENNRFGTILFLQFELYEIIRNQFPYNLVGCIDDIEYWNYFQTYMEMFTDIQTLMTLELSYLPKDIEQMIDDAYFNRMQSIMDYMFNRIFIITNSIELKYYSSEKQEINYLSSFCALIANYFDPLLFSKNESNEKYYLLIKASLEINIINWAKLSFLCTNHELNTCDGSIKIETDSIVPKNISKIDFFEGKLINGYYVISRGLKILYLLLNTTDISFFLPLVRHIFNNLQVTYCLLSKQEYQESLTCDYIDDFKRAKRLLDEILILFSQSLNIELIRTLTGSSESNIDLQRNKTSIDLLNNLIENSCLVV</sequence>
<reference evidence="1 2" key="1">
    <citation type="submission" date="2014-04" db="EMBL/GenBank/DDBJ databases">
        <title>Comparative Genomics of Cryptosporidium Species.</title>
        <authorList>
            <person name="Silva J.C."/>
            <person name="Su Q."/>
            <person name="Chalmers R."/>
            <person name="Chibucos M.C."/>
            <person name="Elwin K."/>
            <person name="Godinez A."/>
            <person name="Guo F."/>
            <person name="Huynh K."/>
            <person name="Orvis J."/>
            <person name="Ott S."/>
            <person name="Sadzewicz L."/>
            <person name="Sengamalay N."/>
            <person name="Shetty A."/>
            <person name="Sun M."/>
            <person name="Tallon L."/>
            <person name="Xiao L."/>
            <person name="Zhang H."/>
            <person name="Fraser C.M."/>
            <person name="Zhu G."/>
            <person name="Kissinger J."/>
            <person name="Widmer G."/>
        </authorList>
    </citation>
    <scope>NUCLEOTIDE SEQUENCE [LARGE SCALE GENOMIC DNA]</scope>
    <source>
        <strain evidence="1 2">UKMEL1</strain>
    </source>
</reference>
<keyword evidence="2" id="KW-1185">Reference proteome</keyword>
<evidence type="ECO:0000313" key="1">
    <source>
        <dbReference type="EMBL" id="POM85637.1"/>
    </source>
</evidence>
<name>A0A2P4Z6E2_9CRYT</name>